<dbReference type="EMBL" id="JACHIO010000029">
    <property type="protein sequence ID" value="MBB5066545.1"/>
    <property type="molecule type" value="Genomic_DNA"/>
</dbReference>
<gene>
    <name evidence="1" type="ORF">HDF15_004925</name>
</gene>
<name>A0A7W8EDB9_9BACT</name>
<comment type="caution">
    <text evidence="1">The sequence shown here is derived from an EMBL/GenBank/DDBJ whole genome shotgun (WGS) entry which is preliminary data.</text>
</comment>
<dbReference type="Proteomes" id="UP000584867">
    <property type="component" value="Unassembled WGS sequence"/>
</dbReference>
<proteinExistence type="predicted"/>
<evidence type="ECO:0000313" key="2">
    <source>
        <dbReference type="Proteomes" id="UP000584867"/>
    </source>
</evidence>
<sequence length="60" mass="6222">MHRGTVLNGTRDKANFVTFTEGDEGYPLAATSGTTTYDFHQANGTEPTGCVTCPGVTGPA</sequence>
<protein>
    <submittedName>
        <fullName evidence="1">Uncharacterized protein</fullName>
    </submittedName>
</protein>
<dbReference type="RefSeq" id="WP_184260309.1">
    <property type="nucleotide sequence ID" value="NZ_JACHIO010000029.1"/>
</dbReference>
<organism evidence="1 2">
    <name type="scientific">Granulicella mallensis</name>
    <dbReference type="NCBI Taxonomy" id="940614"/>
    <lineage>
        <taxon>Bacteria</taxon>
        <taxon>Pseudomonadati</taxon>
        <taxon>Acidobacteriota</taxon>
        <taxon>Terriglobia</taxon>
        <taxon>Terriglobales</taxon>
        <taxon>Acidobacteriaceae</taxon>
        <taxon>Granulicella</taxon>
    </lineage>
</organism>
<accession>A0A7W8EDB9</accession>
<reference evidence="1 2" key="1">
    <citation type="submission" date="2020-08" db="EMBL/GenBank/DDBJ databases">
        <title>Genomic Encyclopedia of Type Strains, Phase IV (KMG-V): Genome sequencing to study the core and pangenomes of soil and plant-associated prokaryotes.</title>
        <authorList>
            <person name="Whitman W."/>
        </authorList>
    </citation>
    <scope>NUCLEOTIDE SEQUENCE [LARGE SCALE GENOMIC DNA]</scope>
    <source>
        <strain evidence="1 2">X5P3</strain>
    </source>
</reference>
<evidence type="ECO:0000313" key="1">
    <source>
        <dbReference type="EMBL" id="MBB5066545.1"/>
    </source>
</evidence>
<dbReference type="AlphaFoldDB" id="A0A7W8EDB9"/>